<proteinExistence type="predicted"/>
<organism evidence="3 4">
    <name type="scientific">Hymenoscyphus albidus</name>
    <dbReference type="NCBI Taxonomy" id="595503"/>
    <lineage>
        <taxon>Eukaryota</taxon>
        <taxon>Fungi</taxon>
        <taxon>Dikarya</taxon>
        <taxon>Ascomycota</taxon>
        <taxon>Pezizomycotina</taxon>
        <taxon>Leotiomycetes</taxon>
        <taxon>Helotiales</taxon>
        <taxon>Helotiaceae</taxon>
        <taxon>Hymenoscyphus</taxon>
    </lineage>
</organism>
<reference evidence="3" key="1">
    <citation type="submission" date="2021-07" db="EMBL/GenBank/DDBJ databases">
        <authorList>
            <person name="Durling M."/>
        </authorList>
    </citation>
    <scope>NUCLEOTIDE SEQUENCE</scope>
</reference>
<dbReference type="PANTHER" id="PTHR35910:SF6">
    <property type="entry name" value="2EXR DOMAIN-CONTAINING PROTEIN"/>
    <property type="match status" value="1"/>
</dbReference>
<evidence type="ECO:0000313" key="4">
    <source>
        <dbReference type="Proteomes" id="UP000701801"/>
    </source>
</evidence>
<accession>A0A9N9PS35</accession>
<feature type="compositionally biased region" description="Polar residues" evidence="1">
    <location>
        <begin position="25"/>
        <end position="35"/>
    </location>
</feature>
<feature type="region of interest" description="Disordered" evidence="1">
    <location>
        <begin position="1"/>
        <end position="35"/>
    </location>
</feature>
<feature type="compositionally biased region" description="Low complexity" evidence="1">
    <location>
        <begin position="1"/>
        <end position="12"/>
    </location>
</feature>
<keyword evidence="4" id="KW-1185">Reference proteome</keyword>
<sequence>MSPSSSTEKTSSGLNIESDLAGLDLSTSPTMGNQQSDQEAIRETTLMPLYNMAESTSPKVAEYPSNNAGANENSLAPTTLNSFTRFMDLPTELRLAIWELSCEMPRFVDFWMGTTRNIKCPNIDAKHRRRTEKYLNSFACRPVYKSHAKTVPSILHTSQEARAVGLNYFSPLFNEYQHNIPVRSFAQPQVYRVPPQFYFNRAYDILVIPPSMSAAMGYETMNHLVKKICSGDIRKIAVSSFEGSYLFLPRKALLQTYTKVWKKSFSTGCLWITSLCLSILTTEIWLILSLDLLMTRLLAHYGLTRGRYWNLGLKVFALDMGRRWTSFFKADLMSRHPVNYQV</sequence>
<dbReference type="EMBL" id="CAJVRM010000064">
    <property type="protein sequence ID" value="CAG8973138.1"/>
    <property type="molecule type" value="Genomic_DNA"/>
</dbReference>
<evidence type="ECO:0000313" key="3">
    <source>
        <dbReference type="EMBL" id="CAG8973138.1"/>
    </source>
</evidence>
<dbReference type="Pfam" id="PF20150">
    <property type="entry name" value="2EXR"/>
    <property type="match status" value="1"/>
</dbReference>
<evidence type="ECO:0000259" key="2">
    <source>
        <dbReference type="Pfam" id="PF20150"/>
    </source>
</evidence>
<gene>
    <name evidence="3" type="ORF">HYALB_00008669</name>
</gene>
<dbReference type="OrthoDB" id="3473305at2759"/>
<evidence type="ECO:0000256" key="1">
    <source>
        <dbReference type="SAM" id="MobiDB-lite"/>
    </source>
</evidence>
<dbReference type="AlphaFoldDB" id="A0A9N9PS35"/>
<protein>
    <recommendedName>
        <fullName evidence="2">2EXR domain-containing protein</fullName>
    </recommendedName>
</protein>
<feature type="domain" description="2EXR" evidence="2">
    <location>
        <begin position="83"/>
        <end position="206"/>
    </location>
</feature>
<dbReference type="InterPro" id="IPR045518">
    <property type="entry name" value="2EXR"/>
</dbReference>
<name>A0A9N9PS35_9HELO</name>
<dbReference type="PANTHER" id="PTHR35910">
    <property type="entry name" value="2EXR DOMAIN-CONTAINING PROTEIN"/>
    <property type="match status" value="1"/>
</dbReference>
<comment type="caution">
    <text evidence="3">The sequence shown here is derived from an EMBL/GenBank/DDBJ whole genome shotgun (WGS) entry which is preliminary data.</text>
</comment>
<dbReference type="Proteomes" id="UP000701801">
    <property type="component" value="Unassembled WGS sequence"/>
</dbReference>